<dbReference type="Pfam" id="PF01156">
    <property type="entry name" value="IU_nuc_hydro"/>
    <property type="match status" value="1"/>
</dbReference>
<dbReference type="PANTHER" id="PTHR12304:SF4">
    <property type="entry name" value="URIDINE NUCLEOSIDASE"/>
    <property type="match status" value="1"/>
</dbReference>
<dbReference type="GO" id="GO:0008477">
    <property type="term" value="F:purine nucleosidase activity"/>
    <property type="evidence" value="ECO:0007669"/>
    <property type="project" value="TreeGrafter"/>
</dbReference>
<dbReference type="GO" id="GO:0005829">
    <property type="term" value="C:cytosol"/>
    <property type="evidence" value="ECO:0007669"/>
    <property type="project" value="TreeGrafter"/>
</dbReference>
<keyword evidence="1" id="KW-0378">Hydrolase</keyword>
<evidence type="ECO:0000256" key="2">
    <source>
        <dbReference type="ARBA" id="ARBA00023295"/>
    </source>
</evidence>
<dbReference type="Proteomes" id="UP000321491">
    <property type="component" value="Unassembled WGS sequence"/>
</dbReference>
<dbReference type="CDD" id="cd02650">
    <property type="entry name" value="nuc_hydro_CaPnhB"/>
    <property type="match status" value="1"/>
</dbReference>
<dbReference type="AlphaFoldDB" id="A0A511UVX4"/>
<evidence type="ECO:0000259" key="3">
    <source>
        <dbReference type="Pfam" id="PF01156"/>
    </source>
</evidence>
<dbReference type="EMBL" id="BJXW01000009">
    <property type="protein sequence ID" value="GEN30775.1"/>
    <property type="molecule type" value="Genomic_DNA"/>
</dbReference>
<name>A0A511UVX4_9BACI</name>
<feature type="domain" description="Inosine/uridine-preferring nucleoside hydrolase" evidence="3">
    <location>
        <begin position="4"/>
        <end position="300"/>
    </location>
</feature>
<protein>
    <recommendedName>
        <fullName evidence="3">Inosine/uridine-preferring nucleoside hydrolase domain-containing protein</fullName>
    </recommendedName>
</protein>
<dbReference type="OrthoDB" id="9797882at2"/>
<accession>A0A511UVX4</accession>
<proteinExistence type="predicted"/>
<comment type="caution">
    <text evidence="4">The sequence shown here is derived from an EMBL/GenBank/DDBJ whole genome shotgun (WGS) entry which is preliminary data.</text>
</comment>
<dbReference type="PANTHER" id="PTHR12304">
    <property type="entry name" value="INOSINE-URIDINE PREFERRING NUCLEOSIDE HYDROLASE"/>
    <property type="match status" value="1"/>
</dbReference>
<gene>
    <name evidence="4" type="ORF">CQU01_10130</name>
</gene>
<dbReference type="GO" id="GO:0006152">
    <property type="term" value="P:purine nucleoside catabolic process"/>
    <property type="evidence" value="ECO:0007669"/>
    <property type="project" value="TreeGrafter"/>
</dbReference>
<sequence length="311" mass="34258">MNKVIIDVDTGIDDALAIIFAAESGKLDCLGVTAVNGNVSIDQVMHNTKKIFKLMGKEDWKVYRGASRPLVRASHHEYAVHGSDGIGGALDEVIVSEEEPELSAPDFMIEQVKKYPGEVTLIMVGPLTNLALALNKEPELPNLVKEVVVMGGLVSKAGYGNTLPTSEFNIFADAEAAKVVFHAGFRLKLVGLDVTTQTFLTREHIEQLKGTRYYDFVLKSTEIYRSYSKETLGMDGCALHDPLTVGIVLDPTLVKTASHYVDVETKSDLSYGQTICDFRNLLQQDPNMEVCLDVDAERFVTLFLETLGQRK</sequence>
<dbReference type="InterPro" id="IPR001910">
    <property type="entry name" value="Inosine/uridine_hydrolase_dom"/>
</dbReference>
<evidence type="ECO:0000313" key="4">
    <source>
        <dbReference type="EMBL" id="GEN30775.1"/>
    </source>
</evidence>
<evidence type="ECO:0000256" key="1">
    <source>
        <dbReference type="ARBA" id="ARBA00022801"/>
    </source>
</evidence>
<reference evidence="4 5" key="1">
    <citation type="submission" date="2019-07" db="EMBL/GenBank/DDBJ databases">
        <title>Whole genome shotgun sequence of Cerasibacillus quisquiliarum NBRC 102429.</title>
        <authorList>
            <person name="Hosoyama A."/>
            <person name="Uohara A."/>
            <person name="Ohji S."/>
            <person name="Ichikawa N."/>
        </authorList>
    </citation>
    <scope>NUCLEOTIDE SEQUENCE [LARGE SCALE GENOMIC DNA]</scope>
    <source>
        <strain evidence="4 5">NBRC 102429</strain>
    </source>
</reference>
<dbReference type="InterPro" id="IPR023186">
    <property type="entry name" value="IUNH"/>
</dbReference>
<keyword evidence="5" id="KW-1185">Reference proteome</keyword>
<dbReference type="SUPFAM" id="SSF53590">
    <property type="entry name" value="Nucleoside hydrolase"/>
    <property type="match status" value="1"/>
</dbReference>
<dbReference type="InterPro" id="IPR036452">
    <property type="entry name" value="Ribo_hydro-like"/>
</dbReference>
<keyword evidence="2" id="KW-0326">Glycosidase</keyword>
<evidence type="ECO:0000313" key="5">
    <source>
        <dbReference type="Proteomes" id="UP000321491"/>
    </source>
</evidence>
<dbReference type="RefSeq" id="WP_146936350.1">
    <property type="nucleotide sequence ID" value="NZ_BJXW01000009.1"/>
</dbReference>
<organism evidence="4 5">
    <name type="scientific">Cerasibacillus quisquiliarum</name>
    <dbReference type="NCBI Taxonomy" id="227865"/>
    <lineage>
        <taxon>Bacteria</taxon>
        <taxon>Bacillati</taxon>
        <taxon>Bacillota</taxon>
        <taxon>Bacilli</taxon>
        <taxon>Bacillales</taxon>
        <taxon>Bacillaceae</taxon>
        <taxon>Cerasibacillus</taxon>
    </lineage>
</organism>
<dbReference type="Gene3D" id="3.90.245.10">
    <property type="entry name" value="Ribonucleoside hydrolase-like"/>
    <property type="match status" value="1"/>
</dbReference>